<gene>
    <name evidence="6" type="ORF">BS50DRAFT_595518</name>
</gene>
<evidence type="ECO:0000256" key="4">
    <source>
        <dbReference type="ARBA" id="ARBA00023004"/>
    </source>
</evidence>
<comment type="cofactor">
    <cofactor evidence="5">
        <name>heme</name>
        <dbReference type="ChEBI" id="CHEBI:30413"/>
    </cofactor>
</comment>
<keyword evidence="2 5" id="KW-0479">Metal-binding</keyword>
<dbReference type="InterPro" id="IPR001128">
    <property type="entry name" value="Cyt_P450"/>
</dbReference>
<evidence type="ECO:0000256" key="2">
    <source>
        <dbReference type="ARBA" id="ARBA00022723"/>
    </source>
</evidence>
<dbReference type="InterPro" id="IPR050364">
    <property type="entry name" value="Cytochrome_P450_fung"/>
</dbReference>
<evidence type="ECO:0000256" key="3">
    <source>
        <dbReference type="ARBA" id="ARBA00023002"/>
    </source>
</evidence>
<dbReference type="EMBL" id="KZ678128">
    <property type="protein sequence ID" value="PSN74038.1"/>
    <property type="molecule type" value="Genomic_DNA"/>
</dbReference>
<dbReference type="SUPFAM" id="SSF48264">
    <property type="entry name" value="Cytochrome P450"/>
    <property type="match status" value="1"/>
</dbReference>
<dbReference type="GO" id="GO:0016705">
    <property type="term" value="F:oxidoreductase activity, acting on paired donors, with incorporation or reduction of molecular oxygen"/>
    <property type="evidence" value="ECO:0007669"/>
    <property type="project" value="InterPro"/>
</dbReference>
<proteinExistence type="inferred from homology"/>
<dbReference type="Pfam" id="PF00067">
    <property type="entry name" value="p450"/>
    <property type="match status" value="1"/>
</dbReference>
<keyword evidence="3" id="KW-0560">Oxidoreductase</keyword>
<dbReference type="InterPro" id="IPR036396">
    <property type="entry name" value="Cyt_P450_sf"/>
</dbReference>
<organism evidence="6 7">
    <name type="scientific">Corynespora cassiicola Philippines</name>
    <dbReference type="NCBI Taxonomy" id="1448308"/>
    <lineage>
        <taxon>Eukaryota</taxon>
        <taxon>Fungi</taxon>
        <taxon>Dikarya</taxon>
        <taxon>Ascomycota</taxon>
        <taxon>Pezizomycotina</taxon>
        <taxon>Dothideomycetes</taxon>
        <taxon>Pleosporomycetidae</taxon>
        <taxon>Pleosporales</taxon>
        <taxon>Corynesporascaceae</taxon>
        <taxon>Corynespora</taxon>
    </lineage>
</organism>
<evidence type="ECO:0000256" key="5">
    <source>
        <dbReference type="PIRSR" id="PIRSR602401-1"/>
    </source>
</evidence>
<evidence type="ECO:0000313" key="6">
    <source>
        <dbReference type="EMBL" id="PSN74038.1"/>
    </source>
</evidence>
<keyword evidence="7" id="KW-1185">Reference proteome</keyword>
<name>A0A2T2P9K0_CORCC</name>
<dbReference type="Gene3D" id="1.10.630.10">
    <property type="entry name" value="Cytochrome P450"/>
    <property type="match status" value="1"/>
</dbReference>
<dbReference type="STRING" id="1448308.A0A2T2P9K0"/>
<accession>A0A2T2P9K0</accession>
<dbReference type="PRINTS" id="PR00463">
    <property type="entry name" value="EP450I"/>
</dbReference>
<evidence type="ECO:0000313" key="7">
    <source>
        <dbReference type="Proteomes" id="UP000240883"/>
    </source>
</evidence>
<comment type="similarity">
    <text evidence="1">Belongs to the cytochrome P450 family.</text>
</comment>
<keyword evidence="4 5" id="KW-0408">Iron</keyword>
<dbReference type="OrthoDB" id="1103324at2759"/>
<dbReference type="GO" id="GO:0005506">
    <property type="term" value="F:iron ion binding"/>
    <property type="evidence" value="ECO:0007669"/>
    <property type="project" value="InterPro"/>
</dbReference>
<dbReference type="Proteomes" id="UP000240883">
    <property type="component" value="Unassembled WGS sequence"/>
</dbReference>
<dbReference type="GO" id="GO:0004497">
    <property type="term" value="F:monooxygenase activity"/>
    <property type="evidence" value="ECO:0007669"/>
    <property type="project" value="InterPro"/>
</dbReference>
<evidence type="ECO:0000256" key="1">
    <source>
        <dbReference type="ARBA" id="ARBA00010617"/>
    </source>
</evidence>
<dbReference type="AlphaFoldDB" id="A0A2T2P9K0"/>
<protein>
    <submittedName>
        <fullName evidence="6">Cytochrome P450</fullName>
    </submittedName>
</protein>
<dbReference type="PANTHER" id="PTHR46300">
    <property type="entry name" value="P450, PUTATIVE (EUROFUNG)-RELATED-RELATED"/>
    <property type="match status" value="1"/>
</dbReference>
<dbReference type="CDD" id="cd11065">
    <property type="entry name" value="CYP64-like"/>
    <property type="match status" value="1"/>
</dbReference>
<feature type="binding site" description="axial binding residue" evidence="5">
    <location>
        <position position="391"/>
    </location>
    <ligand>
        <name>heme</name>
        <dbReference type="ChEBI" id="CHEBI:30413"/>
    </ligand>
    <ligandPart>
        <name>Fe</name>
        <dbReference type="ChEBI" id="CHEBI:18248"/>
    </ligandPart>
</feature>
<dbReference type="PANTHER" id="PTHR46300:SF11">
    <property type="entry name" value="OXIDOREDUCTASE, PUTATIVE-RELATED"/>
    <property type="match status" value="1"/>
</dbReference>
<dbReference type="PRINTS" id="PR00385">
    <property type="entry name" value="P450"/>
</dbReference>
<keyword evidence="5" id="KW-0349">Heme</keyword>
<dbReference type="InterPro" id="IPR002401">
    <property type="entry name" value="Cyt_P450_E_grp-I"/>
</dbReference>
<sequence length="481" mass="55732">MPPILQEWGKNYGEIFRTRAGTTDFIWLNSKEAVKELFDRRSAIYSSRQPMPMAFDCATGGKRITFAPYGKHWRDSRAIFHKVLTKRMADDYSVIQIFEAKQLSIDLLNNPKDFYMHNRRYAASVIMQVTYGWRIPKWNCQEIRRIFEVLSRFVQCRKPGQWIVDVFPTLARNPIFNFFSNWKRIGNEFHALDDATWMQFWDDMKQKVADGTAPHCFGKILQVSYEKQGLSESQAAWICGGLIEAGSETTSATLNNCLYLMLSNPDSVKSAQEELDRVVGQDRTPTFEDEPNLPFVRGLIKETLRMRPINKFGNNHCTIEDDWYNGYFIPKGTVVMANWWYIHYDPTYYPDPEKFLPRRWFDYPHSAAKAAALPDGDQRDHLTYGGGRRICAGIHLAEKSLFINVARILWGFNICLAKDEEGGDIELDFSTQSLQKGSSSVTKPFPCDIKPRSQCHENIMREEWQSAKEQGIDFSHIKWSV</sequence>
<dbReference type="GO" id="GO:0020037">
    <property type="term" value="F:heme binding"/>
    <property type="evidence" value="ECO:0007669"/>
    <property type="project" value="InterPro"/>
</dbReference>
<reference evidence="6 7" key="1">
    <citation type="journal article" date="2018" name="Front. Microbiol.">
        <title>Genome-Wide Analysis of Corynespora cassiicola Leaf Fall Disease Putative Effectors.</title>
        <authorList>
            <person name="Lopez D."/>
            <person name="Ribeiro S."/>
            <person name="Label P."/>
            <person name="Fumanal B."/>
            <person name="Venisse J.S."/>
            <person name="Kohler A."/>
            <person name="de Oliveira R.R."/>
            <person name="Labutti K."/>
            <person name="Lipzen A."/>
            <person name="Lail K."/>
            <person name="Bauer D."/>
            <person name="Ohm R.A."/>
            <person name="Barry K.W."/>
            <person name="Spatafora J."/>
            <person name="Grigoriev I.V."/>
            <person name="Martin F.M."/>
            <person name="Pujade-Renaud V."/>
        </authorList>
    </citation>
    <scope>NUCLEOTIDE SEQUENCE [LARGE SCALE GENOMIC DNA]</scope>
    <source>
        <strain evidence="6 7">Philippines</strain>
    </source>
</reference>